<keyword evidence="3" id="KW-1185">Reference proteome</keyword>
<sequence length="195" mass="22029">MTSKITALYDEVTAIIDPIKAEKSKLQAQKSEIQSKMAELDMHSTDIEELKTLGSLSSSLVTINQALANNLDMGKRLVKNFDLRNKLKRADSMMRAPQNYIGVPEADEASEIVKEFVSKIQELEQKVKAELREKSNDNSRVVNEIKRIAVEFQPPEDGMWDGLKSTYVPDLPLAFGTRGIIRDIMEKLDVRGEIY</sequence>
<name>A0ABV4D7K7_9LACT</name>
<keyword evidence="1" id="KW-0175">Coiled coil</keyword>
<dbReference type="Proteomes" id="UP001565283">
    <property type="component" value="Unassembled WGS sequence"/>
</dbReference>
<reference evidence="2 3" key="1">
    <citation type="submission" date="2024-03" db="EMBL/GenBank/DDBJ databases">
        <title>Mouse gut bacterial collection (mGBC) of GemPharmatech.</title>
        <authorList>
            <person name="He Y."/>
            <person name="Dong L."/>
            <person name="Wu D."/>
            <person name="Gao X."/>
            <person name="Lin Z."/>
        </authorList>
    </citation>
    <scope>NUCLEOTIDE SEQUENCE [LARGE SCALE GENOMIC DNA]</scope>
    <source>
        <strain evidence="2 3">61-15</strain>
    </source>
</reference>
<proteinExistence type="predicted"/>
<dbReference type="RefSeq" id="WP_369948707.1">
    <property type="nucleotide sequence ID" value="NZ_JBCLSH010000037.1"/>
</dbReference>
<comment type="caution">
    <text evidence="2">The sequence shown here is derived from an EMBL/GenBank/DDBJ whole genome shotgun (WGS) entry which is preliminary data.</text>
</comment>
<feature type="coiled-coil region" evidence="1">
    <location>
        <begin position="106"/>
        <end position="140"/>
    </location>
</feature>
<accession>A0ABV4D7K7</accession>
<gene>
    <name evidence="2" type="ORF">AALA52_08545</name>
</gene>
<protein>
    <submittedName>
        <fullName evidence="2">Uncharacterized protein</fullName>
    </submittedName>
</protein>
<evidence type="ECO:0000256" key="1">
    <source>
        <dbReference type="SAM" id="Coils"/>
    </source>
</evidence>
<evidence type="ECO:0000313" key="3">
    <source>
        <dbReference type="Proteomes" id="UP001565283"/>
    </source>
</evidence>
<dbReference type="EMBL" id="JBCLSH010000037">
    <property type="protein sequence ID" value="MEY8444277.1"/>
    <property type="molecule type" value="Genomic_DNA"/>
</dbReference>
<evidence type="ECO:0000313" key="2">
    <source>
        <dbReference type="EMBL" id="MEY8444277.1"/>
    </source>
</evidence>
<organism evidence="2 3">
    <name type="scientific">Lactococcus ileimucosae</name>
    <dbReference type="NCBI Taxonomy" id="2941329"/>
    <lineage>
        <taxon>Bacteria</taxon>
        <taxon>Bacillati</taxon>
        <taxon>Bacillota</taxon>
        <taxon>Bacilli</taxon>
        <taxon>Lactobacillales</taxon>
        <taxon>Streptococcaceae</taxon>
        <taxon>Lactococcus</taxon>
    </lineage>
</organism>